<feature type="domain" description="Peptidase M13 C-terminal" evidence="9">
    <location>
        <begin position="546"/>
        <end position="754"/>
    </location>
</feature>
<feature type="domain" description="Peptidase M13 N-terminal" evidence="10">
    <location>
        <begin position="84"/>
        <end position="489"/>
    </location>
</feature>
<evidence type="ECO:0000256" key="8">
    <source>
        <dbReference type="SAM" id="MobiDB-lite"/>
    </source>
</evidence>
<keyword evidence="5" id="KW-0378">Hydrolase</keyword>
<evidence type="ECO:0000259" key="10">
    <source>
        <dbReference type="Pfam" id="PF05649"/>
    </source>
</evidence>
<dbReference type="PROSITE" id="PS51885">
    <property type="entry name" value="NEPRILYSIN"/>
    <property type="match status" value="1"/>
</dbReference>
<dbReference type="GO" id="GO:0046872">
    <property type="term" value="F:metal ion binding"/>
    <property type="evidence" value="ECO:0007669"/>
    <property type="project" value="UniProtKB-KW"/>
</dbReference>
<comment type="cofactor">
    <cofactor evidence="1">
        <name>Zn(2+)</name>
        <dbReference type="ChEBI" id="CHEBI:29105"/>
    </cofactor>
</comment>
<keyword evidence="7" id="KW-0482">Metalloprotease</keyword>
<dbReference type="CDD" id="cd08662">
    <property type="entry name" value="M13"/>
    <property type="match status" value="1"/>
</dbReference>
<dbReference type="InterPro" id="IPR024079">
    <property type="entry name" value="MetalloPept_cat_dom_sf"/>
</dbReference>
<dbReference type="InterPro" id="IPR042089">
    <property type="entry name" value="Peptidase_M13_dom_2"/>
</dbReference>
<evidence type="ECO:0000313" key="11">
    <source>
        <dbReference type="EMBL" id="ORX79341.1"/>
    </source>
</evidence>
<keyword evidence="6" id="KW-0862">Zinc</keyword>
<keyword evidence="4" id="KW-0479">Metal-binding</keyword>
<comment type="similarity">
    <text evidence="2">Belongs to the peptidase M13 family.</text>
</comment>
<accession>A0A1Y1X0K4</accession>
<dbReference type="PRINTS" id="PR00786">
    <property type="entry name" value="NEPRILYSIN"/>
</dbReference>
<evidence type="ECO:0000256" key="1">
    <source>
        <dbReference type="ARBA" id="ARBA00001947"/>
    </source>
</evidence>
<keyword evidence="3" id="KW-0645">Protease</keyword>
<dbReference type="OrthoDB" id="6475849at2759"/>
<protein>
    <submittedName>
        <fullName evidence="11">Zincin</fullName>
    </submittedName>
</protein>
<dbReference type="PANTHER" id="PTHR11733">
    <property type="entry name" value="ZINC METALLOPROTEASE FAMILY M13 NEPRILYSIN-RELATED"/>
    <property type="match status" value="1"/>
</dbReference>
<dbReference type="SUPFAM" id="SSF55486">
    <property type="entry name" value="Metalloproteases ('zincins'), catalytic domain"/>
    <property type="match status" value="1"/>
</dbReference>
<dbReference type="InterPro" id="IPR000718">
    <property type="entry name" value="Peptidase_M13"/>
</dbReference>
<name>A0A1Y1X0K4_9FUNG</name>
<evidence type="ECO:0000256" key="7">
    <source>
        <dbReference type="ARBA" id="ARBA00023049"/>
    </source>
</evidence>
<evidence type="ECO:0000259" key="9">
    <source>
        <dbReference type="Pfam" id="PF01431"/>
    </source>
</evidence>
<dbReference type="Gene3D" id="3.40.390.10">
    <property type="entry name" value="Collagenase (Catalytic Domain)"/>
    <property type="match status" value="1"/>
</dbReference>
<gene>
    <name evidence="11" type="ORF">BCR32DRAFT_281511</name>
</gene>
<dbReference type="InterPro" id="IPR008753">
    <property type="entry name" value="Peptidase_M13_N"/>
</dbReference>
<evidence type="ECO:0000256" key="2">
    <source>
        <dbReference type="ARBA" id="ARBA00007357"/>
    </source>
</evidence>
<dbReference type="Pfam" id="PF01431">
    <property type="entry name" value="Peptidase_M13"/>
    <property type="match status" value="1"/>
</dbReference>
<evidence type="ECO:0000256" key="5">
    <source>
        <dbReference type="ARBA" id="ARBA00022801"/>
    </source>
</evidence>
<reference evidence="11 12" key="1">
    <citation type="submission" date="2016-08" db="EMBL/GenBank/DDBJ databases">
        <title>A Parts List for Fungal Cellulosomes Revealed by Comparative Genomics.</title>
        <authorList>
            <consortium name="DOE Joint Genome Institute"/>
            <person name="Haitjema C.H."/>
            <person name="Gilmore S.P."/>
            <person name="Henske J.K."/>
            <person name="Solomon K.V."/>
            <person name="De Groot R."/>
            <person name="Kuo A."/>
            <person name="Mondo S.J."/>
            <person name="Salamov A.A."/>
            <person name="Labutti K."/>
            <person name="Zhao Z."/>
            <person name="Chiniquy J."/>
            <person name="Barry K."/>
            <person name="Brewer H.M."/>
            <person name="Purvine S.O."/>
            <person name="Wright A.T."/>
            <person name="Boxma B."/>
            <person name="Van Alen T."/>
            <person name="Hackstein J.H."/>
            <person name="Baker S.E."/>
            <person name="Grigoriev I.V."/>
            <person name="O'Malley M.A."/>
        </authorList>
    </citation>
    <scope>NUCLEOTIDE SEQUENCE [LARGE SCALE GENOMIC DNA]</scope>
    <source>
        <strain evidence="11 12">S4</strain>
    </source>
</reference>
<dbReference type="AlphaFoldDB" id="A0A1Y1X0K4"/>
<sequence length="787" mass="91471">MVLSSPIINDEVNQDSVNESSNEEEIIGEVSVVEVIDSEISNAEVPTDIETTESISPIEDVCNTPECQNKAKEILNSLNLNVDPCDDFYEFACGNFKGNNKSTEISEGDVFDNIANENYRMIRETLEKGYQANENLTPEEQKYEKTNFEKVANFFNSCMDMETIDTVGVQPIIDLLDELKINENRTKYNNVEDLTDLLVRLSIHDVNFLFDKLKSQNFKNPKVISFYTGQPSVGLKKKELYENPEEVSNYKNVMKVLLSKVFENQKERNIEKMVETVFEFEKKLSNILDDYGQNLQEDYVKAYTLILMTIQIHVDMNMRTLNETLPFINWKNYFNKEYENLGMETRFDDDSEIVIVNPEYFKKLNGLIKETDSETIASYAEWSVVRKYSNYLAGDIMKELNDYYDDIYQSSKRETFCMDLFLENLDRAVGRIYIEKAFKEEDKRNVETMISNIEETMTKRIKEMPWLDEETRKNALNKMEHFTHAIGYPDYIAHPKDVYEFYKDLEITPNEFVRNVINSRVLEVTKNLEQGDDGKYYWIIPTFIVNAYSDPRVVKYVFPAGILQKPFYDPSNPDYMNYGSIGMVIGHELSHAFDNNGSNFDYEGKVNNWWTNSTRSEFNELSQCFVDQYSQYYIVDINGKEQHVNGYVSLGENIADNGGLSRGYEAWKLSLENNPKAKEINKKLPGLSQFTNDQLYFISFGQSWCRKSDIKKDIDHLMNEHPPAKFRVIGTVANNEYFAKAFNCPIKSPMNPEDKLLNSGFEGIPKFVYDIPNLKKLTLNFREVQLD</sequence>
<comment type="caution">
    <text evidence="11">The sequence shown here is derived from an EMBL/GenBank/DDBJ whole genome shotgun (WGS) entry which is preliminary data.</text>
</comment>
<dbReference type="PANTHER" id="PTHR11733:SF167">
    <property type="entry name" value="FI17812P1-RELATED"/>
    <property type="match status" value="1"/>
</dbReference>
<evidence type="ECO:0000256" key="4">
    <source>
        <dbReference type="ARBA" id="ARBA00022723"/>
    </source>
</evidence>
<evidence type="ECO:0000256" key="6">
    <source>
        <dbReference type="ARBA" id="ARBA00022833"/>
    </source>
</evidence>
<keyword evidence="12" id="KW-1185">Reference proteome</keyword>
<proteinExistence type="inferred from homology"/>
<dbReference type="GO" id="GO:0016485">
    <property type="term" value="P:protein processing"/>
    <property type="evidence" value="ECO:0007669"/>
    <property type="project" value="TreeGrafter"/>
</dbReference>
<feature type="region of interest" description="Disordered" evidence="8">
    <location>
        <begin position="1"/>
        <end position="23"/>
    </location>
</feature>
<dbReference type="Proteomes" id="UP000193944">
    <property type="component" value="Unassembled WGS sequence"/>
</dbReference>
<evidence type="ECO:0000313" key="12">
    <source>
        <dbReference type="Proteomes" id="UP000193944"/>
    </source>
</evidence>
<dbReference type="Gene3D" id="1.10.1380.10">
    <property type="entry name" value="Neutral endopeptidase , domain2"/>
    <property type="match status" value="1"/>
</dbReference>
<dbReference type="InterPro" id="IPR018497">
    <property type="entry name" value="Peptidase_M13_C"/>
</dbReference>
<dbReference type="GO" id="GO:0004222">
    <property type="term" value="F:metalloendopeptidase activity"/>
    <property type="evidence" value="ECO:0007669"/>
    <property type="project" value="InterPro"/>
</dbReference>
<dbReference type="Pfam" id="PF05649">
    <property type="entry name" value="Peptidase_M13_N"/>
    <property type="match status" value="1"/>
</dbReference>
<dbReference type="GO" id="GO:0005886">
    <property type="term" value="C:plasma membrane"/>
    <property type="evidence" value="ECO:0007669"/>
    <property type="project" value="TreeGrafter"/>
</dbReference>
<dbReference type="EMBL" id="MCFG01000179">
    <property type="protein sequence ID" value="ORX79341.1"/>
    <property type="molecule type" value="Genomic_DNA"/>
</dbReference>
<reference evidence="11 12" key="2">
    <citation type="submission" date="2016-08" db="EMBL/GenBank/DDBJ databases">
        <title>Pervasive Adenine N6-methylation of Active Genes in Fungi.</title>
        <authorList>
            <consortium name="DOE Joint Genome Institute"/>
            <person name="Mondo S.J."/>
            <person name="Dannebaum R.O."/>
            <person name="Kuo R.C."/>
            <person name="Labutti K."/>
            <person name="Haridas S."/>
            <person name="Kuo A."/>
            <person name="Salamov A."/>
            <person name="Ahrendt S.R."/>
            <person name="Lipzen A."/>
            <person name="Sullivan W."/>
            <person name="Andreopoulos W.B."/>
            <person name="Clum A."/>
            <person name="Lindquist E."/>
            <person name="Daum C."/>
            <person name="Ramamoorthy G.K."/>
            <person name="Gryganskyi A."/>
            <person name="Culley D."/>
            <person name="Magnuson J.K."/>
            <person name="James T.Y."/>
            <person name="O'Malley M.A."/>
            <person name="Stajich J.E."/>
            <person name="Spatafora J.W."/>
            <person name="Visel A."/>
            <person name="Grigoriev I.V."/>
        </authorList>
    </citation>
    <scope>NUCLEOTIDE SEQUENCE [LARGE SCALE GENOMIC DNA]</scope>
    <source>
        <strain evidence="11 12">S4</strain>
    </source>
</reference>
<organism evidence="11 12">
    <name type="scientific">Anaeromyces robustus</name>
    <dbReference type="NCBI Taxonomy" id="1754192"/>
    <lineage>
        <taxon>Eukaryota</taxon>
        <taxon>Fungi</taxon>
        <taxon>Fungi incertae sedis</taxon>
        <taxon>Chytridiomycota</taxon>
        <taxon>Chytridiomycota incertae sedis</taxon>
        <taxon>Neocallimastigomycetes</taxon>
        <taxon>Neocallimastigales</taxon>
        <taxon>Neocallimastigaceae</taxon>
        <taxon>Anaeromyces</taxon>
    </lineage>
</organism>
<evidence type="ECO:0000256" key="3">
    <source>
        <dbReference type="ARBA" id="ARBA00022670"/>
    </source>
</evidence>